<name>A0A521AGA5_9SPHI</name>
<evidence type="ECO:0000313" key="1">
    <source>
        <dbReference type="EMBL" id="SMO33778.1"/>
    </source>
</evidence>
<protein>
    <submittedName>
        <fullName evidence="1">Uncharacterized protein</fullName>
    </submittedName>
</protein>
<dbReference type="Proteomes" id="UP000320300">
    <property type="component" value="Unassembled WGS sequence"/>
</dbReference>
<sequence length="286" mass="33134">MLTEKDYLITIREDLHNTRQYRISQEISYTLEDFQYHNEIETDISLTLVSKTETGHVFEIGMLKQWQLKTDGLDRWDKDMAPLRKNLQIETDLSGTMRQVLNIAEVKDLWQELRPAVAEKYAGDEESKTVINASVALLYAPGELEKVLQSSYLYHAVLPGLYHQKFDRQHDFTLKGSRVVPNAIGTASLPFNTQIKLQQYDPFTEECQLKISGQIDQDALDKDNISALLRGLTDIYNLKTEVQGFHMEDYSFDRFHWIKESAQLTQYAIEGSLMFRNLCTLKLLNN</sequence>
<gene>
    <name evidence="1" type="ORF">SAMN06265348_101157</name>
</gene>
<dbReference type="EMBL" id="FXTN01000001">
    <property type="protein sequence ID" value="SMO33778.1"/>
    <property type="molecule type" value="Genomic_DNA"/>
</dbReference>
<dbReference type="RefSeq" id="WP_142526278.1">
    <property type="nucleotide sequence ID" value="NZ_CBCSJO010000002.1"/>
</dbReference>
<dbReference type="OrthoDB" id="747092at2"/>
<proteinExistence type="predicted"/>
<keyword evidence="2" id="KW-1185">Reference proteome</keyword>
<organism evidence="1 2">
    <name type="scientific">Pedobacter westerhofensis</name>
    <dbReference type="NCBI Taxonomy" id="425512"/>
    <lineage>
        <taxon>Bacteria</taxon>
        <taxon>Pseudomonadati</taxon>
        <taxon>Bacteroidota</taxon>
        <taxon>Sphingobacteriia</taxon>
        <taxon>Sphingobacteriales</taxon>
        <taxon>Sphingobacteriaceae</taxon>
        <taxon>Pedobacter</taxon>
    </lineage>
</organism>
<accession>A0A521AGA5</accession>
<evidence type="ECO:0000313" key="2">
    <source>
        <dbReference type="Proteomes" id="UP000320300"/>
    </source>
</evidence>
<dbReference type="AlphaFoldDB" id="A0A521AGA5"/>
<reference evidence="1 2" key="1">
    <citation type="submission" date="2017-05" db="EMBL/GenBank/DDBJ databases">
        <authorList>
            <person name="Varghese N."/>
            <person name="Submissions S."/>
        </authorList>
    </citation>
    <scope>NUCLEOTIDE SEQUENCE [LARGE SCALE GENOMIC DNA]</scope>
    <source>
        <strain evidence="1 2">DSM 19036</strain>
    </source>
</reference>